<gene>
    <name evidence="7" type="ORF">ENU14_05970</name>
</gene>
<evidence type="ECO:0000256" key="5">
    <source>
        <dbReference type="ARBA" id="ARBA00023002"/>
    </source>
</evidence>
<dbReference type="GO" id="GO:0016491">
    <property type="term" value="F:oxidoreductase activity"/>
    <property type="evidence" value="ECO:0007669"/>
    <property type="project" value="UniProtKB-KW"/>
</dbReference>
<evidence type="ECO:0000313" key="7">
    <source>
        <dbReference type="EMBL" id="HGM59108.1"/>
    </source>
</evidence>
<evidence type="ECO:0000256" key="4">
    <source>
        <dbReference type="ARBA" id="ARBA00022643"/>
    </source>
</evidence>
<keyword evidence="5" id="KW-0560">Oxidoreductase</keyword>
<keyword evidence="4" id="KW-0288">FMN</keyword>
<evidence type="ECO:0000259" key="6">
    <source>
        <dbReference type="Pfam" id="PF00881"/>
    </source>
</evidence>
<dbReference type="EMBL" id="DTBJ01000051">
    <property type="protein sequence ID" value="HGM59108.1"/>
    <property type="molecule type" value="Genomic_DNA"/>
</dbReference>
<dbReference type="PANTHER" id="PTHR43673:SF2">
    <property type="entry name" value="NITROREDUCTASE"/>
    <property type="match status" value="1"/>
</dbReference>
<protein>
    <recommendedName>
        <fullName evidence="6">Nitroreductase domain-containing protein</fullName>
    </recommendedName>
</protein>
<dbReference type="SUPFAM" id="SSF55469">
    <property type="entry name" value="FMN-dependent nitroreductase-like"/>
    <property type="match status" value="1"/>
</dbReference>
<reference evidence="7" key="1">
    <citation type="journal article" date="2020" name="mSystems">
        <title>Genome- and Community-Level Interaction Insights into Carbon Utilization and Element Cycling Functions of Hydrothermarchaeota in Hydrothermal Sediment.</title>
        <authorList>
            <person name="Zhou Z."/>
            <person name="Liu Y."/>
            <person name="Xu W."/>
            <person name="Pan J."/>
            <person name="Luo Z.H."/>
            <person name="Li M."/>
        </authorList>
    </citation>
    <scope>NUCLEOTIDE SEQUENCE [LARGE SCALE GENOMIC DNA]</scope>
    <source>
        <strain evidence="7">SpSt-642</strain>
    </source>
</reference>
<evidence type="ECO:0000256" key="2">
    <source>
        <dbReference type="ARBA" id="ARBA00007118"/>
    </source>
</evidence>
<dbReference type="PANTHER" id="PTHR43673">
    <property type="entry name" value="NAD(P)H NITROREDUCTASE YDGI-RELATED"/>
    <property type="match status" value="1"/>
</dbReference>
<evidence type="ECO:0000256" key="3">
    <source>
        <dbReference type="ARBA" id="ARBA00022630"/>
    </source>
</evidence>
<comment type="similarity">
    <text evidence="2">Belongs to the nitroreductase family.</text>
</comment>
<comment type="cofactor">
    <cofactor evidence="1">
        <name>FMN</name>
        <dbReference type="ChEBI" id="CHEBI:58210"/>
    </cofactor>
</comment>
<dbReference type="Gene3D" id="3.40.109.10">
    <property type="entry name" value="NADH Oxidase"/>
    <property type="match status" value="1"/>
</dbReference>
<keyword evidence="3" id="KW-0285">Flavoprotein</keyword>
<dbReference type="InterPro" id="IPR029479">
    <property type="entry name" value="Nitroreductase"/>
</dbReference>
<dbReference type="InterPro" id="IPR000415">
    <property type="entry name" value="Nitroreductase-like"/>
</dbReference>
<name>A0A7C4HG51_STAMA</name>
<sequence length="179" mass="20007">MPLVPVLSSFEYEKRVLASVRFTTRFTGEKLELSELINIVDTARWAPSIGNIQPWEIILIHDPIELKKLSSLHPRGRIFEKASGIYIIVTDPEATTNHLIDGGSIMSYLSLSASIRGYAVHIMALNDDPVIKSELAIPPKKYLLGLVAVGKPVEGQVMIPFRKGVKDILHLNKYGIRMF</sequence>
<organism evidence="7">
    <name type="scientific">Staphylothermus marinus</name>
    <dbReference type="NCBI Taxonomy" id="2280"/>
    <lineage>
        <taxon>Archaea</taxon>
        <taxon>Thermoproteota</taxon>
        <taxon>Thermoprotei</taxon>
        <taxon>Desulfurococcales</taxon>
        <taxon>Desulfurococcaceae</taxon>
        <taxon>Staphylothermus</taxon>
    </lineage>
</organism>
<dbReference type="Pfam" id="PF00881">
    <property type="entry name" value="Nitroreductase"/>
    <property type="match status" value="1"/>
</dbReference>
<evidence type="ECO:0000256" key="1">
    <source>
        <dbReference type="ARBA" id="ARBA00001917"/>
    </source>
</evidence>
<proteinExistence type="inferred from homology"/>
<accession>A0A7C4HG51</accession>
<comment type="caution">
    <text evidence="7">The sequence shown here is derived from an EMBL/GenBank/DDBJ whole genome shotgun (WGS) entry which is preliminary data.</text>
</comment>
<feature type="domain" description="Nitroreductase" evidence="6">
    <location>
        <begin position="25"/>
        <end position="69"/>
    </location>
</feature>
<dbReference type="AlphaFoldDB" id="A0A7C4HG51"/>
<dbReference type="CDD" id="cd02062">
    <property type="entry name" value="Nitro_FMN_reductase"/>
    <property type="match status" value="1"/>
</dbReference>